<evidence type="ECO:0000259" key="5">
    <source>
        <dbReference type="Pfam" id="PF10531"/>
    </source>
</evidence>
<proteinExistence type="predicted"/>
<evidence type="ECO:0000313" key="6">
    <source>
        <dbReference type="EMBL" id="XCC92445.1"/>
    </source>
</evidence>
<dbReference type="Pfam" id="PF02563">
    <property type="entry name" value="Poly_export"/>
    <property type="match status" value="1"/>
</dbReference>
<protein>
    <submittedName>
        <fullName evidence="6">Polysaccharide biosynthesis/export family protein</fullName>
    </submittedName>
</protein>
<feature type="chain" id="PRO_5043403468" evidence="3">
    <location>
        <begin position="32"/>
        <end position="395"/>
    </location>
</feature>
<feature type="coiled-coil region" evidence="2">
    <location>
        <begin position="155"/>
        <end position="189"/>
    </location>
</feature>
<keyword evidence="1 3" id="KW-0732">Signal</keyword>
<organism evidence="6">
    <name type="scientific">Alloyangia sp. H15</name>
    <dbReference type="NCBI Taxonomy" id="3029062"/>
    <lineage>
        <taxon>Bacteria</taxon>
        <taxon>Pseudomonadati</taxon>
        <taxon>Pseudomonadota</taxon>
        <taxon>Alphaproteobacteria</taxon>
        <taxon>Rhodobacterales</taxon>
        <taxon>Roseobacteraceae</taxon>
        <taxon>Alloyangia</taxon>
    </lineage>
</organism>
<dbReference type="InterPro" id="IPR003715">
    <property type="entry name" value="Poly_export_N"/>
</dbReference>
<dbReference type="PANTHER" id="PTHR33619:SF3">
    <property type="entry name" value="POLYSACCHARIDE EXPORT PROTEIN GFCE-RELATED"/>
    <property type="match status" value="1"/>
</dbReference>
<accession>A0AAU8AC08</accession>
<feature type="domain" description="Polysaccharide export protein N-terminal" evidence="4">
    <location>
        <begin position="31"/>
        <end position="104"/>
    </location>
</feature>
<feature type="signal peptide" evidence="3">
    <location>
        <begin position="1"/>
        <end position="31"/>
    </location>
</feature>
<dbReference type="RefSeq" id="WP_353471275.1">
    <property type="nucleotide sequence ID" value="NZ_CP123384.1"/>
</dbReference>
<dbReference type="AlphaFoldDB" id="A0AAU8AC08"/>
<name>A0AAU8AC08_9RHOB</name>
<gene>
    <name evidence="6" type="ORF">PVT71_08030</name>
</gene>
<feature type="domain" description="Soluble ligand binding" evidence="5">
    <location>
        <begin position="112"/>
        <end position="142"/>
    </location>
</feature>
<evidence type="ECO:0000256" key="1">
    <source>
        <dbReference type="ARBA" id="ARBA00022729"/>
    </source>
</evidence>
<dbReference type="Pfam" id="PF10531">
    <property type="entry name" value="SLBB"/>
    <property type="match status" value="1"/>
</dbReference>
<dbReference type="Gene3D" id="3.30.1950.10">
    <property type="entry name" value="wza like domain"/>
    <property type="match status" value="1"/>
</dbReference>
<keyword evidence="2" id="KW-0175">Coiled coil</keyword>
<reference evidence="6" key="1">
    <citation type="submission" date="2023-02" db="EMBL/GenBank/DDBJ databases">
        <title>Description and genomic characterization of Salipiger bruguierae sp. nov., isolated from the sediment of mangrove plant Bruguiera sexangula.</title>
        <authorList>
            <person name="Long M."/>
        </authorList>
    </citation>
    <scope>NUCLEOTIDE SEQUENCE</scope>
    <source>
        <strain evidence="6">H15</strain>
    </source>
</reference>
<dbReference type="GO" id="GO:0015159">
    <property type="term" value="F:polysaccharide transmembrane transporter activity"/>
    <property type="evidence" value="ECO:0007669"/>
    <property type="project" value="InterPro"/>
</dbReference>
<evidence type="ECO:0000259" key="4">
    <source>
        <dbReference type="Pfam" id="PF02563"/>
    </source>
</evidence>
<dbReference type="InterPro" id="IPR019554">
    <property type="entry name" value="Soluble_ligand-bd"/>
</dbReference>
<dbReference type="InterPro" id="IPR049712">
    <property type="entry name" value="Poly_export"/>
</dbReference>
<dbReference type="EMBL" id="CP123384">
    <property type="protein sequence ID" value="XCC92445.1"/>
    <property type="molecule type" value="Genomic_DNA"/>
</dbReference>
<sequence length="395" mass="43482">MVVFLRQVSAGLAPVLALLAGLTLAVGPARAESQDYLVGVGDRLTVSVYGKPEMSGTFQVRADGDIALHLLGPIEVAGLTMREIEERIEAEARERFSSRESVLVDMQEYRDVFVLGAVDTPGSYQYRPGLTVMKAVAMAGGFERLQEEMTNDRQIEDARNSLAEAQSRLKFAQSERDALARELARLDGAEVVEDTGTDELDLQQEQLVGLRRSLMLDLKDGATLRGSLADEEAGMLDQRRVLVNERLDATQEQLDGMMELESRGLARKEQTLGLKIDLSEYNADLLEIAAFISRAKQTRAAAESDVQEAQTEYRLNLLQDKLEADQRVASEQTNLEMALDFLRRASPAAAADLGGAVETVYEVYRNGSDKPERVPPTALLSPEDVLEVSFQAVMQ</sequence>
<evidence type="ECO:0000256" key="3">
    <source>
        <dbReference type="SAM" id="SignalP"/>
    </source>
</evidence>
<evidence type="ECO:0000256" key="2">
    <source>
        <dbReference type="SAM" id="Coils"/>
    </source>
</evidence>
<dbReference type="PANTHER" id="PTHR33619">
    <property type="entry name" value="POLYSACCHARIDE EXPORT PROTEIN GFCE-RELATED"/>
    <property type="match status" value="1"/>
</dbReference>